<protein>
    <recommendedName>
        <fullName evidence="2">UPF0250 protein A1355_08180</fullName>
    </recommendedName>
</protein>
<gene>
    <name evidence="3" type="ORF">A1355_08180</name>
</gene>
<keyword evidence="4" id="KW-1185">Reference proteome</keyword>
<dbReference type="PANTHER" id="PTHR38036">
    <property type="entry name" value="UPF0250 PROTEIN YBED"/>
    <property type="match status" value="1"/>
</dbReference>
<dbReference type="Gene3D" id="3.30.70.260">
    <property type="match status" value="1"/>
</dbReference>
<dbReference type="OrthoDB" id="9793424at2"/>
<evidence type="ECO:0000313" key="3">
    <source>
        <dbReference type="EMBL" id="OAI17347.1"/>
    </source>
</evidence>
<sequence>MSEADSLLEFPCQFAIKAMGKSRDDFDAIVVEIVRRHVEDIREGAVTSRPSKGGNYTAVTVVIEATSRGQLDAIYLDLTACPDVLMAL</sequence>
<evidence type="ECO:0000256" key="1">
    <source>
        <dbReference type="ARBA" id="ARBA00008460"/>
    </source>
</evidence>
<dbReference type="HAMAP" id="MF_00659">
    <property type="entry name" value="UPF0250"/>
    <property type="match status" value="1"/>
</dbReference>
<evidence type="ECO:0000256" key="2">
    <source>
        <dbReference type="HAMAP-Rule" id="MF_00659"/>
    </source>
</evidence>
<comment type="caution">
    <text evidence="3">The sequence shown here is derived from an EMBL/GenBank/DDBJ whole genome shotgun (WGS) entry which is preliminary data.</text>
</comment>
<reference evidence="4" key="1">
    <citation type="submission" date="2016-03" db="EMBL/GenBank/DDBJ databases">
        <authorList>
            <person name="Heylen K."/>
            <person name="De Vos P."/>
            <person name="Vekeman B."/>
        </authorList>
    </citation>
    <scope>NUCLEOTIDE SEQUENCE [LARGE SCALE GENOMIC DNA]</scope>
    <source>
        <strain evidence="4">R-45383</strain>
    </source>
</reference>
<dbReference type="GO" id="GO:0005829">
    <property type="term" value="C:cytosol"/>
    <property type="evidence" value="ECO:0007669"/>
    <property type="project" value="TreeGrafter"/>
</dbReference>
<dbReference type="SUPFAM" id="SSF117991">
    <property type="entry name" value="YbeD/HP0495-like"/>
    <property type="match status" value="1"/>
</dbReference>
<dbReference type="STRING" id="702114.A1355_08180"/>
<organism evidence="3 4">
    <name type="scientific">Methylomonas koyamae</name>
    <dbReference type="NCBI Taxonomy" id="702114"/>
    <lineage>
        <taxon>Bacteria</taxon>
        <taxon>Pseudomonadati</taxon>
        <taxon>Pseudomonadota</taxon>
        <taxon>Gammaproteobacteria</taxon>
        <taxon>Methylococcales</taxon>
        <taxon>Methylococcaceae</taxon>
        <taxon>Methylomonas</taxon>
    </lineage>
</organism>
<dbReference type="AlphaFoldDB" id="A0A177NHB3"/>
<evidence type="ECO:0000313" key="4">
    <source>
        <dbReference type="Proteomes" id="UP000077628"/>
    </source>
</evidence>
<dbReference type="InterPro" id="IPR007454">
    <property type="entry name" value="UPF0250_YbeD-like"/>
</dbReference>
<comment type="similarity">
    <text evidence="1 2">Belongs to the UPF0250 family.</text>
</comment>
<dbReference type="PANTHER" id="PTHR38036:SF1">
    <property type="entry name" value="UPF0250 PROTEIN YBED"/>
    <property type="match status" value="1"/>
</dbReference>
<accession>A0A177NHB3</accession>
<dbReference type="EMBL" id="LUUK01000178">
    <property type="protein sequence ID" value="OAI17347.1"/>
    <property type="molecule type" value="Genomic_DNA"/>
</dbReference>
<dbReference type="RefSeq" id="WP_064029626.1">
    <property type="nucleotide sequence ID" value="NZ_LUUK01000178.1"/>
</dbReference>
<dbReference type="Pfam" id="PF04359">
    <property type="entry name" value="DUF493"/>
    <property type="match status" value="1"/>
</dbReference>
<proteinExistence type="inferred from homology"/>
<dbReference type="InterPro" id="IPR027471">
    <property type="entry name" value="YbeD-like_sf"/>
</dbReference>
<dbReference type="Proteomes" id="UP000077628">
    <property type="component" value="Unassembled WGS sequence"/>
</dbReference>
<name>A0A177NHB3_9GAMM</name>